<comment type="subcellular location">
    <subcellularLocation>
        <location evidence="1">Endoplasmic reticulum membrane</location>
    </subcellularLocation>
</comment>
<evidence type="ECO:0000256" key="12">
    <source>
        <dbReference type="ARBA" id="ARBA00073320"/>
    </source>
</evidence>
<keyword evidence="4 13" id="KW-0812">Transmembrane</keyword>
<keyword evidence="10 13" id="KW-0472">Membrane</keyword>
<feature type="domain" description="UBC core" evidence="14">
    <location>
        <begin position="7"/>
        <end position="157"/>
    </location>
</feature>
<keyword evidence="7" id="KW-0256">Endoplasmic reticulum</keyword>
<dbReference type="InterPro" id="IPR000608">
    <property type="entry name" value="UBC"/>
</dbReference>
<evidence type="ECO:0000256" key="1">
    <source>
        <dbReference type="ARBA" id="ARBA00004586"/>
    </source>
</evidence>
<evidence type="ECO:0000256" key="5">
    <source>
        <dbReference type="ARBA" id="ARBA00022741"/>
    </source>
</evidence>
<evidence type="ECO:0000256" key="10">
    <source>
        <dbReference type="ARBA" id="ARBA00023136"/>
    </source>
</evidence>
<evidence type="ECO:0000256" key="11">
    <source>
        <dbReference type="ARBA" id="ARBA00054775"/>
    </source>
</evidence>
<sequence length="223" mass="25330">MTGPSMTAVTRLKKDYQRLVKDPVPYAIARPLPSNILEWHYVVRGAKDTPYDGGYYHGKLIFPADFPFRPPSIYMITPSGRFQTDTRLCLSISDFHPDTWNPSWTISTILMGLTSFMNENTPTYGSIQTTVHERQTLAKKSKRFNLKSPRFCEIFEDLAEELRKEVAEEDIASNGIKVDQENDKTSKSRDSYSMTANIVLFTGVVALFFAVRYVIISAHLGES</sequence>
<feature type="transmembrane region" description="Helical" evidence="13">
    <location>
        <begin position="194"/>
        <end position="215"/>
    </location>
</feature>
<evidence type="ECO:0000259" key="14">
    <source>
        <dbReference type="PROSITE" id="PS50127"/>
    </source>
</evidence>
<evidence type="ECO:0000256" key="6">
    <source>
        <dbReference type="ARBA" id="ARBA00022786"/>
    </source>
</evidence>
<dbReference type="SUPFAM" id="SSF54495">
    <property type="entry name" value="UBC-like"/>
    <property type="match status" value="1"/>
</dbReference>
<keyword evidence="3" id="KW-0808">Transferase</keyword>
<dbReference type="SMART" id="SM00212">
    <property type="entry name" value="UBCc"/>
    <property type="match status" value="1"/>
</dbReference>
<organism evidence="15 16">
    <name type="scientific">Panagrolaimus superbus</name>
    <dbReference type="NCBI Taxonomy" id="310955"/>
    <lineage>
        <taxon>Eukaryota</taxon>
        <taxon>Metazoa</taxon>
        <taxon>Ecdysozoa</taxon>
        <taxon>Nematoda</taxon>
        <taxon>Chromadorea</taxon>
        <taxon>Rhabditida</taxon>
        <taxon>Tylenchina</taxon>
        <taxon>Panagrolaimomorpha</taxon>
        <taxon>Panagrolaimoidea</taxon>
        <taxon>Panagrolaimidae</taxon>
        <taxon>Panagrolaimus</taxon>
    </lineage>
</organism>
<evidence type="ECO:0000256" key="8">
    <source>
        <dbReference type="ARBA" id="ARBA00022840"/>
    </source>
</evidence>
<dbReference type="GO" id="GO:0032446">
    <property type="term" value="P:protein modification by small protein conjugation"/>
    <property type="evidence" value="ECO:0007669"/>
    <property type="project" value="UniProtKB-ARBA"/>
</dbReference>
<dbReference type="PROSITE" id="PS50127">
    <property type="entry name" value="UBC_2"/>
    <property type="match status" value="1"/>
</dbReference>
<evidence type="ECO:0000313" key="15">
    <source>
        <dbReference type="Proteomes" id="UP000887577"/>
    </source>
</evidence>
<dbReference type="Gene3D" id="3.10.110.10">
    <property type="entry name" value="Ubiquitin Conjugating Enzyme"/>
    <property type="match status" value="1"/>
</dbReference>
<dbReference type="GO" id="GO:0061631">
    <property type="term" value="F:ubiquitin conjugating enzyme activity"/>
    <property type="evidence" value="ECO:0007669"/>
    <property type="project" value="UniProtKB-EC"/>
</dbReference>
<dbReference type="FunFam" id="3.10.110.10:FF:000023">
    <property type="entry name" value="Ubiquitin-conjugating enzyme E2 J2"/>
    <property type="match status" value="1"/>
</dbReference>
<reference evidence="16" key="1">
    <citation type="submission" date="2022-11" db="UniProtKB">
        <authorList>
            <consortium name="WormBaseParasite"/>
        </authorList>
    </citation>
    <scope>IDENTIFICATION</scope>
</reference>
<dbReference type="GO" id="GO:0005789">
    <property type="term" value="C:endoplasmic reticulum membrane"/>
    <property type="evidence" value="ECO:0007669"/>
    <property type="project" value="UniProtKB-SubCell"/>
</dbReference>
<dbReference type="CDD" id="cd23799">
    <property type="entry name" value="UBCc_UBE2J"/>
    <property type="match status" value="1"/>
</dbReference>
<proteinExistence type="predicted"/>
<dbReference type="InterPro" id="IPR016135">
    <property type="entry name" value="UBQ-conjugating_enzyme/RWD"/>
</dbReference>
<dbReference type="WBParaSite" id="PSU_v2.g13734.t1">
    <property type="protein sequence ID" value="PSU_v2.g13734.t1"/>
    <property type="gene ID" value="PSU_v2.g13734"/>
</dbReference>
<keyword evidence="6" id="KW-0833">Ubl conjugation pathway</keyword>
<protein>
    <recommendedName>
        <fullName evidence="12">Ubiquitin-conjugating enzyme E2 J2</fullName>
        <ecNumber evidence="2">2.3.2.23</ecNumber>
    </recommendedName>
</protein>
<evidence type="ECO:0000256" key="9">
    <source>
        <dbReference type="ARBA" id="ARBA00022989"/>
    </source>
</evidence>
<dbReference type="Pfam" id="PF00179">
    <property type="entry name" value="UQ_con"/>
    <property type="match status" value="1"/>
</dbReference>
<evidence type="ECO:0000256" key="3">
    <source>
        <dbReference type="ARBA" id="ARBA00022679"/>
    </source>
</evidence>
<dbReference type="Proteomes" id="UP000887577">
    <property type="component" value="Unplaced"/>
</dbReference>
<dbReference type="AlphaFoldDB" id="A0A914Y2Q9"/>
<keyword evidence="15" id="KW-1185">Reference proteome</keyword>
<dbReference type="EC" id="2.3.2.23" evidence="2"/>
<evidence type="ECO:0000256" key="7">
    <source>
        <dbReference type="ARBA" id="ARBA00022824"/>
    </source>
</evidence>
<accession>A0A914Y2Q9</accession>
<name>A0A914Y2Q9_9BILA</name>
<evidence type="ECO:0000256" key="4">
    <source>
        <dbReference type="ARBA" id="ARBA00022692"/>
    </source>
</evidence>
<keyword evidence="9 13" id="KW-1133">Transmembrane helix</keyword>
<keyword evidence="8" id="KW-0067">ATP-binding</keyword>
<keyword evidence="5" id="KW-0547">Nucleotide-binding</keyword>
<evidence type="ECO:0000256" key="2">
    <source>
        <dbReference type="ARBA" id="ARBA00012486"/>
    </source>
</evidence>
<dbReference type="PANTHER" id="PTHR24067">
    <property type="entry name" value="UBIQUITIN-CONJUGATING ENZYME E2"/>
    <property type="match status" value="1"/>
</dbReference>
<dbReference type="InterPro" id="IPR050113">
    <property type="entry name" value="Ub_conjugating_enzyme"/>
</dbReference>
<evidence type="ECO:0000256" key="13">
    <source>
        <dbReference type="SAM" id="Phobius"/>
    </source>
</evidence>
<comment type="function">
    <text evidence="11">Catalyzes the covalent attachment of ubiquitin to other proteins. Seems to function in the selective degradation of misfolded membrane proteins from the endoplasmic reticulum (ERAD). In cooperation with the GATOR2 complex, catalyzes 'Lys-6'-linked ubiquitination of NPRL2.</text>
</comment>
<dbReference type="GO" id="GO:0005524">
    <property type="term" value="F:ATP binding"/>
    <property type="evidence" value="ECO:0007669"/>
    <property type="project" value="UniProtKB-KW"/>
</dbReference>
<evidence type="ECO:0000313" key="16">
    <source>
        <dbReference type="WBParaSite" id="PSU_v2.g13734.t1"/>
    </source>
</evidence>